<proteinExistence type="predicted"/>
<evidence type="ECO:0000256" key="5">
    <source>
        <dbReference type="ARBA" id="ARBA00022692"/>
    </source>
</evidence>
<keyword evidence="6 11" id="KW-0732">Signal</keyword>
<keyword evidence="7" id="KW-0406">Ion transport</keyword>
<evidence type="ECO:0000256" key="9">
    <source>
        <dbReference type="ARBA" id="ARBA00023136"/>
    </source>
</evidence>
<dbReference type="EMBL" id="AP024238">
    <property type="protein sequence ID" value="BCO27476.1"/>
    <property type="molecule type" value="Genomic_DNA"/>
</dbReference>
<dbReference type="InterPro" id="IPR033900">
    <property type="entry name" value="Gram_neg_porin_domain"/>
</dbReference>
<keyword evidence="5" id="KW-0812">Transmembrane</keyword>
<feature type="signal peptide" evidence="11">
    <location>
        <begin position="1"/>
        <end position="20"/>
    </location>
</feature>
<dbReference type="InterPro" id="IPR050298">
    <property type="entry name" value="Gram-neg_bact_OMP"/>
</dbReference>
<evidence type="ECO:0000256" key="1">
    <source>
        <dbReference type="ARBA" id="ARBA00004571"/>
    </source>
</evidence>
<evidence type="ECO:0000256" key="11">
    <source>
        <dbReference type="SAM" id="SignalP"/>
    </source>
</evidence>
<gene>
    <name evidence="13" type="ORF">MIZ03_2364</name>
</gene>
<dbReference type="Pfam" id="PF13609">
    <property type="entry name" value="Porin_4"/>
    <property type="match status" value="1"/>
</dbReference>
<reference evidence="13 14" key="1">
    <citation type="journal article" date="2021" name="Microbiol. Spectr.">
        <title>A Single Bacterium Capable of Oxidation and Reduction of Iron at Circumneutral pH.</title>
        <authorList>
            <person name="Kato S."/>
            <person name="Ohkuma M."/>
        </authorList>
    </citation>
    <scope>NUCLEOTIDE SEQUENCE [LARGE SCALE GENOMIC DNA]</scope>
    <source>
        <strain evidence="13 14">MIZ03</strain>
    </source>
</reference>
<feature type="domain" description="Porin" evidence="12">
    <location>
        <begin position="12"/>
        <end position="333"/>
    </location>
</feature>
<keyword evidence="3" id="KW-0813">Transport</keyword>
<evidence type="ECO:0000256" key="7">
    <source>
        <dbReference type="ARBA" id="ARBA00023065"/>
    </source>
</evidence>
<keyword evidence="14" id="KW-1185">Reference proteome</keyword>
<dbReference type="RefSeq" id="WP_223912504.1">
    <property type="nucleotide sequence ID" value="NZ_AP024238.1"/>
</dbReference>
<evidence type="ECO:0000256" key="10">
    <source>
        <dbReference type="ARBA" id="ARBA00023237"/>
    </source>
</evidence>
<sequence length="366" mass="38039">MKIANLVTLTGLVFTSAVYAQSATIYGMMDVGIESLNNVAAAGGSLTRMPSNTGIIPSRLGFRGKEDLGGGLSAIYTLEMGFAPDTGASGQGGRLFGRQSTVGFSGDWGAVTLGRQWTMLFWSVLDSDIVGPAVYGIGSLDNYIPNSRIDNSIAYKGKFGNVTVGGTYSLGRDTVTGGNPAATGCAGENGADAQACREWSAMVKYDTPSWGAALAYDAINGGAGSWAAANLTTSAQTDGRLMVNGYMKLSSMKVAAGLIRRNNDGSVIKPKSDLWYFGASYPLTAAWTLDGTYAKLSYKDVSNYDASLLAVRALYKMSKHTTLYAQMGSIQNDSLSAVSVSGGAAGSNPVAGGSQTGMMFGVNHTF</sequence>
<name>A0ABM7MMS9_9BURK</name>
<keyword evidence="9" id="KW-0472">Membrane</keyword>
<accession>A0ABM7MMS9</accession>
<comment type="subcellular location">
    <subcellularLocation>
        <location evidence="1">Cell outer membrane</location>
        <topology evidence="1">Multi-pass membrane protein</topology>
    </subcellularLocation>
</comment>
<keyword evidence="4" id="KW-1134">Transmembrane beta strand</keyword>
<organism evidence="13 14">
    <name type="scientific">Rhodoferax lithotrophicus</name>
    <dbReference type="NCBI Taxonomy" id="2798804"/>
    <lineage>
        <taxon>Bacteria</taxon>
        <taxon>Pseudomonadati</taxon>
        <taxon>Pseudomonadota</taxon>
        <taxon>Betaproteobacteria</taxon>
        <taxon>Burkholderiales</taxon>
        <taxon>Comamonadaceae</taxon>
        <taxon>Rhodoferax</taxon>
    </lineage>
</organism>
<keyword evidence="10" id="KW-0998">Cell outer membrane</keyword>
<evidence type="ECO:0000256" key="8">
    <source>
        <dbReference type="ARBA" id="ARBA00023114"/>
    </source>
</evidence>
<dbReference type="SUPFAM" id="SSF56935">
    <property type="entry name" value="Porins"/>
    <property type="match status" value="1"/>
</dbReference>
<dbReference type="Proteomes" id="UP000824366">
    <property type="component" value="Chromosome"/>
</dbReference>
<dbReference type="Gene3D" id="2.40.160.10">
    <property type="entry name" value="Porin"/>
    <property type="match status" value="1"/>
</dbReference>
<evidence type="ECO:0000256" key="6">
    <source>
        <dbReference type="ARBA" id="ARBA00022729"/>
    </source>
</evidence>
<dbReference type="CDD" id="cd00342">
    <property type="entry name" value="gram_neg_porins"/>
    <property type="match status" value="1"/>
</dbReference>
<feature type="chain" id="PRO_5047433917" evidence="11">
    <location>
        <begin position="21"/>
        <end position="366"/>
    </location>
</feature>
<comment type="subunit">
    <text evidence="2">Homotrimer.</text>
</comment>
<dbReference type="PANTHER" id="PTHR34501:SF9">
    <property type="entry name" value="MAJOR OUTER MEMBRANE PROTEIN P.IA"/>
    <property type="match status" value="1"/>
</dbReference>
<evidence type="ECO:0000256" key="4">
    <source>
        <dbReference type="ARBA" id="ARBA00022452"/>
    </source>
</evidence>
<dbReference type="PANTHER" id="PTHR34501">
    <property type="entry name" value="PROTEIN YDDL-RELATED"/>
    <property type="match status" value="1"/>
</dbReference>
<evidence type="ECO:0000313" key="13">
    <source>
        <dbReference type="EMBL" id="BCO27476.1"/>
    </source>
</evidence>
<protein>
    <submittedName>
        <fullName evidence="13">Outer membrane porin protein 32</fullName>
    </submittedName>
</protein>
<evidence type="ECO:0000313" key="14">
    <source>
        <dbReference type="Proteomes" id="UP000824366"/>
    </source>
</evidence>
<evidence type="ECO:0000256" key="2">
    <source>
        <dbReference type="ARBA" id="ARBA00011233"/>
    </source>
</evidence>
<dbReference type="InterPro" id="IPR023614">
    <property type="entry name" value="Porin_dom_sf"/>
</dbReference>
<keyword evidence="8" id="KW-0626">Porin</keyword>
<evidence type="ECO:0000259" key="12">
    <source>
        <dbReference type="Pfam" id="PF13609"/>
    </source>
</evidence>
<evidence type="ECO:0000256" key="3">
    <source>
        <dbReference type="ARBA" id="ARBA00022448"/>
    </source>
</evidence>